<sequence length="16" mass="1725">MPSARGGAFEQAVEFQ</sequence>
<evidence type="ECO:0000313" key="2">
    <source>
        <dbReference type="Proteomes" id="UP000069272"/>
    </source>
</evidence>
<keyword evidence="2" id="KW-1185">Reference proteome</keyword>
<dbReference type="VEuPathDB" id="VectorBase:AALB014469"/>
<organism evidence="1 2">
    <name type="scientific">Anopheles albimanus</name>
    <name type="common">New world malaria mosquito</name>
    <dbReference type="NCBI Taxonomy" id="7167"/>
    <lineage>
        <taxon>Eukaryota</taxon>
        <taxon>Metazoa</taxon>
        <taxon>Ecdysozoa</taxon>
        <taxon>Arthropoda</taxon>
        <taxon>Hexapoda</taxon>
        <taxon>Insecta</taxon>
        <taxon>Pterygota</taxon>
        <taxon>Neoptera</taxon>
        <taxon>Endopterygota</taxon>
        <taxon>Diptera</taxon>
        <taxon>Nematocera</taxon>
        <taxon>Culicoidea</taxon>
        <taxon>Culicidae</taxon>
        <taxon>Anophelinae</taxon>
        <taxon>Anopheles</taxon>
    </lineage>
</organism>
<name>A0A182FXV3_ANOAL</name>
<reference evidence="1" key="2">
    <citation type="submission" date="2022-08" db="UniProtKB">
        <authorList>
            <consortium name="EnsemblMetazoa"/>
        </authorList>
    </citation>
    <scope>IDENTIFICATION</scope>
    <source>
        <strain evidence="1">STECLA/ALBI9_A</strain>
    </source>
</reference>
<reference evidence="1 2" key="1">
    <citation type="journal article" date="2017" name="G3 (Bethesda)">
        <title>The Physical Genome Mapping of Anopheles albimanus Corrected Scaffold Misassemblies and Identified Interarm Rearrangements in Genus Anopheles.</title>
        <authorList>
            <person name="Artemov G.N."/>
            <person name="Peery A.N."/>
            <person name="Jiang X."/>
            <person name="Tu Z."/>
            <person name="Stegniy V.N."/>
            <person name="Sharakhova M.V."/>
            <person name="Sharakhov I.V."/>
        </authorList>
    </citation>
    <scope>NUCLEOTIDE SEQUENCE [LARGE SCALE GENOMIC DNA]</scope>
    <source>
        <strain evidence="1 2">ALBI9_A</strain>
    </source>
</reference>
<protein>
    <submittedName>
        <fullName evidence="1">Uncharacterized protein</fullName>
    </submittedName>
</protein>
<accession>A0A182FXV3</accession>
<dbReference type="Proteomes" id="UP000069272">
    <property type="component" value="Chromosome 3L"/>
</dbReference>
<dbReference type="AlphaFoldDB" id="A0A182FXV3"/>
<proteinExistence type="predicted"/>
<evidence type="ECO:0000313" key="1">
    <source>
        <dbReference type="EnsemblMetazoa" id="AALB014469-PA"/>
    </source>
</evidence>
<dbReference type="EnsemblMetazoa" id="AALB014469-RA">
    <property type="protein sequence ID" value="AALB014469-PA"/>
    <property type="gene ID" value="AALB014469"/>
</dbReference>